<evidence type="ECO:0000256" key="4">
    <source>
        <dbReference type="ARBA" id="ARBA00022827"/>
    </source>
</evidence>
<evidence type="ECO:0000256" key="2">
    <source>
        <dbReference type="ARBA" id="ARBA00007330"/>
    </source>
</evidence>
<gene>
    <name evidence="8" type="ORF">F6J89_06720</name>
</gene>
<dbReference type="Gene3D" id="1.10.8.870">
    <property type="entry name" value="Alpha-glycerophosphate oxidase, cap domain"/>
    <property type="match status" value="1"/>
</dbReference>
<evidence type="ECO:0000256" key="1">
    <source>
        <dbReference type="ARBA" id="ARBA00001974"/>
    </source>
</evidence>
<evidence type="ECO:0000256" key="5">
    <source>
        <dbReference type="ARBA" id="ARBA00023002"/>
    </source>
</evidence>
<protein>
    <submittedName>
        <fullName evidence="8">Glycerol-3-phosphate dehydrogenase/oxidase</fullName>
    </submittedName>
</protein>
<dbReference type="AlphaFoldDB" id="A0A6B3NBB9"/>
<dbReference type="PANTHER" id="PTHR11985:SF15">
    <property type="entry name" value="GLYCEROL-3-PHOSPHATE DEHYDROGENASE, MITOCHONDRIAL"/>
    <property type="match status" value="1"/>
</dbReference>
<dbReference type="InterPro" id="IPR000447">
    <property type="entry name" value="G3P_DH_FAD-dep"/>
</dbReference>
<dbReference type="GO" id="GO:0046168">
    <property type="term" value="P:glycerol-3-phosphate catabolic process"/>
    <property type="evidence" value="ECO:0007669"/>
    <property type="project" value="TreeGrafter"/>
</dbReference>
<dbReference type="InterPro" id="IPR031656">
    <property type="entry name" value="DAO_C"/>
</dbReference>
<evidence type="ECO:0000313" key="8">
    <source>
        <dbReference type="EMBL" id="NER27324.1"/>
    </source>
</evidence>
<evidence type="ECO:0000259" key="7">
    <source>
        <dbReference type="Pfam" id="PF16901"/>
    </source>
</evidence>
<dbReference type="Pfam" id="PF01266">
    <property type="entry name" value="DAO"/>
    <property type="match status" value="1"/>
</dbReference>
<dbReference type="PANTHER" id="PTHR11985">
    <property type="entry name" value="GLYCEROL-3-PHOSPHATE DEHYDROGENASE"/>
    <property type="match status" value="1"/>
</dbReference>
<keyword evidence="4" id="KW-0274">FAD</keyword>
<keyword evidence="5" id="KW-0560">Oxidoreductase</keyword>
<dbReference type="SUPFAM" id="SSF51905">
    <property type="entry name" value="FAD/NAD(P)-binding domain"/>
    <property type="match status" value="1"/>
</dbReference>
<accession>A0A6B3NBB9</accession>
<dbReference type="EMBL" id="JAAHFQ010000091">
    <property type="protein sequence ID" value="NER27324.1"/>
    <property type="molecule type" value="Genomic_DNA"/>
</dbReference>
<comment type="cofactor">
    <cofactor evidence="1">
        <name>FAD</name>
        <dbReference type="ChEBI" id="CHEBI:57692"/>
    </cofactor>
</comment>
<comment type="similarity">
    <text evidence="2">Belongs to the FAD-dependent glycerol-3-phosphate dehydrogenase family.</text>
</comment>
<organism evidence="8">
    <name type="scientific">Symploca sp. SIO1C4</name>
    <dbReference type="NCBI Taxonomy" id="2607765"/>
    <lineage>
        <taxon>Bacteria</taxon>
        <taxon>Bacillati</taxon>
        <taxon>Cyanobacteriota</taxon>
        <taxon>Cyanophyceae</taxon>
        <taxon>Coleofasciculales</taxon>
        <taxon>Coleofasciculaceae</taxon>
        <taxon>Symploca</taxon>
    </lineage>
</organism>
<reference evidence="8" key="1">
    <citation type="submission" date="2019-11" db="EMBL/GenBank/DDBJ databases">
        <title>Genomic insights into an expanded diversity of filamentous marine cyanobacteria reveals the extraordinary biosynthetic potential of Moorea and Okeania.</title>
        <authorList>
            <person name="Ferreira Leao T."/>
            <person name="Wang M."/>
            <person name="Moss N."/>
            <person name="Da Silva R."/>
            <person name="Sanders J."/>
            <person name="Nurk S."/>
            <person name="Gurevich A."/>
            <person name="Humphrey G."/>
            <person name="Reher R."/>
            <person name="Zhu Q."/>
            <person name="Belda-Ferre P."/>
            <person name="Glukhov E."/>
            <person name="Rex R."/>
            <person name="Dorrestein P.C."/>
            <person name="Knight R."/>
            <person name="Pevzner P."/>
            <person name="Gerwick W.H."/>
            <person name="Gerwick L."/>
        </authorList>
    </citation>
    <scope>NUCLEOTIDE SEQUENCE</scope>
    <source>
        <strain evidence="8">SIO1C4</strain>
    </source>
</reference>
<sequence length="561" mass="62294">MKRDLVELTRDVYDVLVIGAGIYGACVAWEATLRGLSAVLVEKADFGWATSANSLKTIHGGLRYLQHADFKRMRESIYERTTLMRIAPHLVHPLPVLLPTYGHGIKGKEALSVALLLNDLISCDRNCIRDPQKHIPNGRVISKQECQRLLPGIPEQGLTGGAIFYDAQVYNSERLTISLLRSAEQAGATVANYVEVTDFLQQGNCITGVQAQDSLTGENFDIHAKTVVNTSGPWINHVLGLLKDSQQQPKTAFAKAMNLVIRRQLFETYGVGISCRNSYHDPEAVINKGSRLLFIAPWRGKSMIGTAYAICEQEPDDFQIKEQDIQELINEVNQACPSIALKMEEVDFVHGGLLPRTGVTGTGEPLLSKHYQLWDYSQEGLSGLISVVGVKYTTARDVAEKVVDQVFKSWGQKPPKSVSAVTPIHGGQIDNFEDFLHDEIVKSPYGLGKEVIRRLVYNYGSAYLEVLKYLDQNFHEQQPPTSDFAVLKAEVIHAVREEMAQKLSDVVFRRTELGSAGYPGYKALNICAQTMGAEVGWSLSRIQQELQEVSDVNKNKCLVFS</sequence>
<dbReference type="Gene3D" id="3.50.50.60">
    <property type="entry name" value="FAD/NAD(P)-binding domain"/>
    <property type="match status" value="1"/>
</dbReference>
<dbReference type="Pfam" id="PF16901">
    <property type="entry name" value="DAO_C"/>
    <property type="match status" value="1"/>
</dbReference>
<evidence type="ECO:0000256" key="3">
    <source>
        <dbReference type="ARBA" id="ARBA00022630"/>
    </source>
</evidence>
<evidence type="ECO:0000259" key="6">
    <source>
        <dbReference type="Pfam" id="PF01266"/>
    </source>
</evidence>
<feature type="domain" description="FAD dependent oxidoreductase" evidence="6">
    <location>
        <begin position="14"/>
        <end position="370"/>
    </location>
</feature>
<keyword evidence="3" id="KW-0285">Flavoprotein</keyword>
<dbReference type="InterPro" id="IPR036188">
    <property type="entry name" value="FAD/NAD-bd_sf"/>
</dbReference>
<feature type="domain" description="Alpha-glycerophosphate oxidase C-terminal" evidence="7">
    <location>
        <begin position="422"/>
        <end position="540"/>
    </location>
</feature>
<dbReference type="InterPro" id="IPR006076">
    <property type="entry name" value="FAD-dep_OxRdtase"/>
</dbReference>
<dbReference type="PRINTS" id="PR01001">
    <property type="entry name" value="FADG3PDH"/>
</dbReference>
<dbReference type="Gene3D" id="3.30.9.10">
    <property type="entry name" value="D-Amino Acid Oxidase, subunit A, domain 2"/>
    <property type="match status" value="1"/>
</dbReference>
<dbReference type="GO" id="GO:0004368">
    <property type="term" value="F:glycerol-3-phosphate dehydrogenase (quinone) activity"/>
    <property type="evidence" value="ECO:0007669"/>
    <property type="project" value="InterPro"/>
</dbReference>
<proteinExistence type="inferred from homology"/>
<name>A0A6B3NBB9_9CYAN</name>
<dbReference type="InterPro" id="IPR038299">
    <property type="entry name" value="DAO_C_sf"/>
</dbReference>
<comment type="caution">
    <text evidence="8">The sequence shown here is derived from an EMBL/GenBank/DDBJ whole genome shotgun (WGS) entry which is preliminary data.</text>
</comment>